<evidence type="ECO:0000259" key="2">
    <source>
        <dbReference type="Pfam" id="PF14378"/>
    </source>
</evidence>
<feature type="transmembrane region" description="Helical" evidence="1">
    <location>
        <begin position="91"/>
        <end position="113"/>
    </location>
</feature>
<sequence length="222" mass="25380">MTSPILSIMRERLTDKQKIAVAGIFAGIILAFVTYELFNKAHYSYPPLVMRGWLDEKIPVISIFVVPYLSFHLLAAFVVPYLSLKLGNFKIFLVNGLAIILGQLFLDIAYTFFQSEVPRTPVPGNSPFDWVLTHVVYGNDQPLNGFPSNHVTWSIVSIIALWRLRHIAPRISWFLMLWFATILPATVFLHQHFLIDIYGGIFVGFTAYWSCMFLIEKPQLTP</sequence>
<protein>
    <submittedName>
        <fullName evidence="3">Unannotated protein</fullName>
    </submittedName>
</protein>
<dbReference type="Pfam" id="PF14378">
    <property type="entry name" value="PAP2_3"/>
    <property type="match status" value="1"/>
</dbReference>
<dbReference type="AlphaFoldDB" id="A0A6J6MBJ4"/>
<reference evidence="3" key="1">
    <citation type="submission" date="2020-05" db="EMBL/GenBank/DDBJ databases">
        <authorList>
            <person name="Chiriac C."/>
            <person name="Salcher M."/>
            <person name="Ghai R."/>
            <person name="Kavagutti S V."/>
        </authorList>
    </citation>
    <scope>NUCLEOTIDE SEQUENCE</scope>
</reference>
<proteinExistence type="predicted"/>
<dbReference type="InterPro" id="IPR026841">
    <property type="entry name" value="Aur1/Ipt1"/>
</dbReference>
<dbReference type="SUPFAM" id="SSF48317">
    <property type="entry name" value="Acid phosphatase/Vanadium-dependent haloperoxidase"/>
    <property type="match status" value="1"/>
</dbReference>
<keyword evidence="1" id="KW-0472">Membrane</keyword>
<feature type="transmembrane region" description="Helical" evidence="1">
    <location>
        <begin position="20"/>
        <end position="38"/>
    </location>
</feature>
<evidence type="ECO:0000313" key="3">
    <source>
        <dbReference type="EMBL" id="CAB4670224.1"/>
    </source>
</evidence>
<dbReference type="GO" id="GO:0016020">
    <property type="term" value="C:membrane"/>
    <property type="evidence" value="ECO:0007669"/>
    <property type="project" value="UniProtKB-SubCell"/>
</dbReference>
<organism evidence="3">
    <name type="scientific">freshwater metagenome</name>
    <dbReference type="NCBI Taxonomy" id="449393"/>
    <lineage>
        <taxon>unclassified sequences</taxon>
        <taxon>metagenomes</taxon>
        <taxon>ecological metagenomes</taxon>
    </lineage>
</organism>
<dbReference type="InterPro" id="IPR036938">
    <property type="entry name" value="PAP2/HPO_sf"/>
</dbReference>
<gene>
    <name evidence="3" type="ORF">UFOPK2254_01221</name>
</gene>
<evidence type="ECO:0000256" key="1">
    <source>
        <dbReference type="SAM" id="Phobius"/>
    </source>
</evidence>
<dbReference type="EMBL" id="CAEZWO010000142">
    <property type="protein sequence ID" value="CAB4670224.1"/>
    <property type="molecule type" value="Genomic_DNA"/>
</dbReference>
<feature type="transmembrane region" description="Helical" evidence="1">
    <location>
        <begin position="146"/>
        <end position="164"/>
    </location>
</feature>
<feature type="domain" description="Inositolphosphotransferase Aur1/Ipt1" evidence="2">
    <location>
        <begin position="50"/>
        <end position="209"/>
    </location>
</feature>
<feature type="transmembrane region" description="Helical" evidence="1">
    <location>
        <begin position="58"/>
        <end position="79"/>
    </location>
</feature>
<keyword evidence="1" id="KW-1133">Transmembrane helix</keyword>
<keyword evidence="1" id="KW-0812">Transmembrane</keyword>
<feature type="transmembrane region" description="Helical" evidence="1">
    <location>
        <begin position="197"/>
        <end position="215"/>
    </location>
</feature>
<feature type="transmembrane region" description="Helical" evidence="1">
    <location>
        <begin position="171"/>
        <end position="191"/>
    </location>
</feature>
<name>A0A6J6MBJ4_9ZZZZ</name>
<accession>A0A6J6MBJ4</accession>